<dbReference type="GO" id="GO:0005524">
    <property type="term" value="F:ATP binding"/>
    <property type="evidence" value="ECO:0007669"/>
    <property type="project" value="UniProtKB-KW"/>
</dbReference>
<sequence length="490" mass="54180">MLQLNDVVGGYDDAHPVIKNVTFTIDKGKMIGILGPNGCGKSTLLKLISGILPLQNGSVRIDHKVAQSYSSRELARKMAVLPQLHNHSFSHTVRETVALGRYPYQQGIFSSWSQEDENAVVESMRQTGIEKYATEDITYLSGGEQQRTFVAQALAQKSALLLLDEPTNHLDIEHQKQLMDLIQFEVKTHGLTVLSVFHDMNLAALYCDELILLEAGHIVAQGEPHEVLKEKQVEKVYHTKIARISHPVIPKPQISLLPSSYSQKATVVSAQHINILSDYVLVQTPEPLKVVSSSLHNAGIGWYDTFMNRTVDEYYMCADAHEEMERYIQLAGFIPSKTVAMMTAVAVKHAIIKEYEEDGLSIVVVVTAGVGNAVDASKSYLRQPLWHIGTINIWVFINAILTDESLLQAMMTATEAKVKAMADEKIMDTIAQTIATGTSTDSLLIAATQQGEMQQYAGTVTKVGRLIGRGVYEATVEALRDYKRAKGMIE</sequence>
<dbReference type="GO" id="GO:0016887">
    <property type="term" value="F:ATP hydrolysis activity"/>
    <property type="evidence" value="ECO:0007669"/>
    <property type="project" value="InterPro"/>
</dbReference>
<dbReference type="PANTHER" id="PTHR42794:SF1">
    <property type="entry name" value="HEMIN IMPORT ATP-BINDING PROTEIN HMUV"/>
    <property type="match status" value="1"/>
</dbReference>
<evidence type="ECO:0000313" key="6">
    <source>
        <dbReference type="EMBL" id="PWI25139.1"/>
    </source>
</evidence>
<keyword evidence="7" id="KW-1185">Reference proteome</keyword>
<keyword evidence="3 6" id="KW-0067">ATP-binding</keyword>
<dbReference type="InterPro" id="IPR027417">
    <property type="entry name" value="P-loop_NTPase"/>
</dbReference>
<evidence type="ECO:0000259" key="5">
    <source>
        <dbReference type="PROSITE" id="PS50893"/>
    </source>
</evidence>
<dbReference type="AlphaFoldDB" id="A0A2U3AKU3"/>
<dbReference type="CDD" id="cd03214">
    <property type="entry name" value="ABC_Iron-Siderophores_B12_Hemin"/>
    <property type="match status" value="1"/>
</dbReference>
<reference evidence="6 7" key="1">
    <citation type="submission" date="2018-05" db="EMBL/GenBank/DDBJ databases">
        <title>Kurthia sibirica genome sequence.</title>
        <authorList>
            <person name="Maclea K.S."/>
            <person name="Goen A.E."/>
        </authorList>
    </citation>
    <scope>NUCLEOTIDE SEQUENCE [LARGE SCALE GENOMIC DNA]</scope>
    <source>
        <strain evidence="6 7">ATCC 49154</strain>
    </source>
</reference>
<keyword evidence="4" id="KW-1278">Translocase</keyword>
<dbReference type="Pfam" id="PF00005">
    <property type="entry name" value="ABC_tran"/>
    <property type="match status" value="1"/>
</dbReference>
<gene>
    <name evidence="6" type="ORF">DEX24_09380</name>
</gene>
<dbReference type="OrthoDB" id="9787851at2"/>
<dbReference type="PROSITE" id="PS50893">
    <property type="entry name" value="ABC_TRANSPORTER_2"/>
    <property type="match status" value="1"/>
</dbReference>
<dbReference type="FunFam" id="3.40.50.300:FF:000134">
    <property type="entry name" value="Iron-enterobactin ABC transporter ATP-binding protein"/>
    <property type="match status" value="1"/>
</dbReference>
<accession>A0A2U3AKU3</accession>
<evidence type="ECO:0000256" key="4">
    <source>
        <dbReference type="ARBA" id="ARBA00022967"/>
    </source>
</evidence>
<keyword evidence="2" id="KW-0547">Nucleotide-binding</keyword>
<dbReference type="SMART" id="SM00382">
    <property type="entry name" value="AAA"/>
    <property type="match status" value="1"/>
</dbReference>
<feature type="domain" description="ABC transporter" evidence="5">
    <location>
        <begin position="2"/>
        <end position="240"/>
    </location>
</feature>
<dbReference type="SUPFAM" id="SSF52540">
    <property type="entry name" value="P-loop containing nucleoside triphosphate hydrolases"/>
    <property type="match status" value="1"/>
</dbReference>
<dbReference type="PANTHER" id="PTHR42794">
    <property type="entry name" value="HEMIN IMPORT ATP-BINDING PROTEIN HMUV"/>
    <property type="match status" value="1"/>
</dbReference>
<evidence type="ECO:0000256" key="3">
    <source>
        <dbReference type="ARBA" id="ARBA00022840"/>
    </source>
</evidence>
<dbReference type="EMBL" id="QFVR01000011">
    <property type="protein sequence ID" value="PWI25139.1"/>
    <property type="molecule type" value="Genomic_DNA"/>
</dbReference>
<dbReference type="RefSeq" id="WP_109306172.1">
    <property type="nucleotide sequence ID" value="NZ_BJUF01000006.1"/>
</dbReference>
<protein>
    <submittedName>
        <fullName evidence="6">ABC transporter ATP-binding protein</fullName>
    </submittedName>
</protein>
<proteinExistence type="predicted"/>
<organism evidence="6 7">
    <name type="scientific">Kurthia sibirica</name>
    <dbReference type="NCBI Taxonomy" id="202750"/>
    <lineage>
        <taxon>Bacteria</taxon>
        <taxon>Bacillati</taxon>
        <taxon>Bacillota</taxon>
        <taxon>Bacilli</taxon>
        <taxon>Bacillales</taxon>
        <taxon>Caryophanaceae</taxon>
        <taxon>Kurthia</taxon>
    </lineage>
</organism>
<dbReference type="InterPro" id="IPR002808">
    <property type="entry name" value="AdoCbi_amidolase"/>
</dbReference>
<dbReference type="Gene3D" id="3.40.50.300">
    <property type="entry name" value="P-loop containing nucleotide triphosphate hydrolases"/>
    <property type="match status" value="1"/>
</dbReference>
<name>A0A2U3AKU3_9BACL</name>
<evidence type="ECO:0000256" key="2">
    <source>
        <dbReference type="ARBA" id="ARBA00022741"/>
    </source>
</evidence>
<dbReference type="InterPro" id="IPR003439">
    <property type="entry name" value="ABC_transporter-like_ATP-bd"/>
</dbReference>
<dbReference type="Proteomes" id="UP000245938">
    <property type="component" value="Unassembled WGS sequence"/>
</dbReference>
<evidence type="ECO:0000313" key="7">
    <source>
        <dbReference type="Proteomes" id="UP000245938"/>
    </source>
</evidence>
<evidence type="ECO:0000256" key="1">
    <source>
        <dbReference type="ARBA" id="ARBA00022448"/>
    </source>
</evidence>
<comment type="caution">
    <text evidence="6">The sequence shown here is derived from an EMBL/GenBank/DDBJ whole genome shotgun (WGS) entry which is preliminary data.</text>
</comment>
<dbReference type="InterPro" id="IPR003593">
    <property type="entry name" value="AAA+_ATPase"/>
</dbReference>
<keyword evidence="1" id="KW-0813">Transport</keyword>
<dbReference type="Pfam" id="PF01955">
    <property type="entry name" value="CbiZ"/>
    <property type="match status" value="1"/>
</dbReference>